<proteinExistence type="inferred from homology"/>
<accession>A0A2M7TIC9</accession>
<gene>
    <name evidence="8" type="ORF">COY32_04070</name>
</gene>
<dbReference type="EMBL" id="PFNL01000112">
    <property type="protein sequence ID" value="PIZ46104.1"/>
    <property type="molecule type" value="Genomic_DNA"/>
</dbReference>
<keyword evidence="4 6" id="KW-1133">Transmembrane helix</keyword>
<dbReference type="PANTHER" id="PTHR31272:SF4">
    <property type="entry name" value="CYTOCHROME C-TYPE BIOGENESIS PROTEIN HI_1454-RELATED"/>
    <property type="match status" value="1"/>
</dbReference>
<feature type="domain" description="Cytochrome C biogenesis protein transmembrane" evidence="7">
    <location>
        <begin position="33"/>
        <end position="255"/>
    </location>
</feature>
<dbReference type="GO" id="GO:0017004">
    <property type="term" value="P:cytochrome complex assembly"/>
    <property type="evidence" value="ECO:0007669"/>
    <property type="project" value="InterPro"/>
</dbReference>
<dbReference type="InterPro" id="IPR003834">
    <property type="entry name" value="Cyt_c_assmbl_TM_dom"/>
</dbReference>
<keyword evidence="5 6" id="KW-0472">Membrane</keyword>
<dbReference type="InterPro" id="IPR051790">
    <property type="entry name" value="Cytochrome_c-biogenesis_DsbD"/>
</dbReference>
<evidence type="ECO:0000259" key="7">
    <source>
        <dbReference type="Pfam" id="PF02683"/>
    </source>
</evidence>
<evidence type="ECO:0000313" key="9">
    <source>
        <dbReference type="Proteomes" id="UP000228920"/>
    </source>
</evidence>
<organism evidence="8 9">
    <name type="scientific">candidate division WWE3 bacterium CG_4_10_14_0_2_um_filter_41_14</name>
    <dbReference type="NCBI Taxonomy" id="1975072"/>
    <lineage>
        <taxon>Bacteria</taxon>
        <taxon>Katanobacteria</taxon>
    </lineage>
</organism>
<evidence type="ECO:0000313" key="8">
    <source>
        <dbReference type="EMBL" id="PIZ46104.1"/>
    </source>
</evidence>
<evidence type="ECO:0000256" key="1">
    <source>
        <dbReference type="ARBA" id="ARBA00004141"/>
    </source>
</evidence>
<feature type="transmembrane region" description="Helical" evidence="6">
    <location>
        <begin position="165"/>
        <end position="189"/>
    </location>
</feature>
<evidence type="ECO:0000256" key="2">
    <source>
        <dbReference type="ARBA" id="ARBA00006143"/>
    </source>
</evidence>
<feature type="transmembrane region" description="Helical" evidence="6">
    <location>
        <begin position="21"/>
        <end position="46"/>
    </location>
</feature>
<feature type="transmembrane region" description="Helical" evidence="6">
    <location>
        <begin position="123"/>
        <end position="145"/>
    </location>
</feature>
<dbReference type="AlphaFoldDB" id="A0A2M7TIC9"/>
<dbReference type="Proteomes" id="UP000228920">
    <property type="component" value="Unassembled WGS sequence"/>
</dbReference>
<comment type="subcellular location">
    <subcellularLocation>
        <location evidence="1">Membrane</location>
        <topology evidence="1">Multi-pass membrane protein</topology>
    </subcellularLocation>
</comment>
<sequence>MQTYRIRSAVSSCQPSTLFCYYWYSSMEISTLIIPSFIAGLFTFLAPCTFPLIPGYLGFISGTTHSDISNPTTVIHVRKKILLNGLFYVFGFSSVFILLGMLFGLGGSIFGQYRSLLSQIGGAFVLFFGLYLLGFFTSPAFSFLHANHTFGVSKALTPGKPLSSFIFGTTFAFGWTPCVGPILGSILTLAAQRATVFQGGLLLSVFSLGLAIPFLLIAVGIGSAGTYIKRINKYLHVIEKVGGGLLIIIGILLLTNTFDQWISFFYRLDIFDFNWIATYL</sequence>
<reference evidence="9" key="1">
    <citation type="submission" date="2017-09" db="EMBL/GenBank/DDBJ databases">
        <title>Depth-based differentiation of microbial function through sediment-hosted aquifers and enrichment of novel symbionts in the deep terrestrial subsurface.</title>
        <authorList>
            <person name="Probst A.J."/>
            <person name="Ladd B."/>
            <person name="Jarett J.K."/>
            <person name="Geller-Mcgrath D.E."/>
            <person name="Sieber C.M.K."/>
            <person name="Emerson J.B."/>
            <person name="Anantharaman K."/>
            <person name="Thomas B.C."/>
            <person name="Malmstrom R."/>
            <person name="Stieglmeier M."/>
            <person name="Klingl A."/>
            <person name="Woyke T."/>
            <person name="Ryan C.M."/>
            <person name="Banfield J.F."/>
        </authorList>
    </citation>
    <scope>NUCLEOTIDE SEQUENCE [LARGE SCALE GENOMIC DNA]</scope>
</reference>
<dbReference type="Pfam" id="PF02683">
    <property type="entry name" value="DsbD_TM"/>
    <property type="match status" value="1"/>
</dbReference>
<protein>
    <submittedName>
        <fullName evidence="8">Cytochrome C biogenesis protein</fullName>
    </submittedName>
</protein>
<evidence type="ECO:0000256" key="4">
    <source>
        <dbReference type="ARBA" id="ARBA00022989"/>
    </source>
</evidence>
<evidence type="ECO:0000256" key="5">
    <source>
        <dbReference type="ARBA" id="ARBA00023136"/>
    </source>
</evidence>
<evidence type="ECO:0000256" key="6">
    <source>
        <dbReference type="SAM" id="Phobius"/>
    </source>
</evidence>
<comment type="caution">
    <text evidence="8">The sequence shown here is derived from an EMBL/GenBank/DDBJ whole genome shotgun (WGS) entry which is preliminary data.</text>
</comment>
<dbReference type="GO" id="GO:0016020">
    <property type="term" value="C:membrane"/>
    <property type="evidence" value="ECO:0007669"/>
    <property type="project" value="UniProtKB-SubCell"/>
</dbReference>
<keyword evidence="3 6" id="KW-0812">Transmembrane</keyword>
<feature type="transmembrane region" description="Helical" evidence="6">
    <location>
        <begin position="241"/>
        <end position="258"/>
    </location>
</feature>
<feature type="transmembrane region" description="Helical" evidence="6">
    <location>
        <begin position="86"/>
        <end position="111"/>
    </location>
</feature>
<comment type="similarity">
    <text evidence="2">Belongs to the DsbD family.</text>
</comment>
<name>A0A2M7TIC9_UNCKA</name>
<dbReference type="PANTHER" id="PTHR31272">
    <property type="entry name" value="CYTOCHROME C-TYPE BIOGENESIS PROTEIN HI_1454-RELATED"/>
    <property type="match status" value="1"/>
</dbReference>
<feature type="transmembrane region" description="Helical" evidence="6">
    <location>
        <begin position="201"/>
        <end position="221"/>
    </location>
</feature>
<evidence type="ECO:0000256" key="3">
    <source>
        <dbReference type="ARBA" id="ARBA00022692"/>
    </source>
</evidence>